<comment type="caution">
    <text evidence="2">The sequence shown here is derived from an EMBL/GenBank/DDBJ whole genome shotgun (WGS) entry which is preliminary data.</text>
</comment>
<dbReference type="InterPro" id="IPR010269">
    <property type="entry name" value="T6SS_TssC-like"/>
</dbReference>
<accession>A0A7H4N0G2</accession>
<dbReference type="InterPro" id="IPR044031">
    <property type="entry name" value="TssC1_N"/>
</dbReference>
<evidence type="ECO:0000313" key="2">
    <source>
        <dbReference type="EMBL" id="STV72924.1"/>
    </source>
</evidence>
<name>A0A7H4N0G2_9ENTR</name>
<sequence length="165" mass="18346">MISAYEFDASPQDVALLRNISGVSAAAHMPFIGAVGPAFFLKESMEEVAAIKDIGNYFDRAEYIKWKSFRDTDDARYIGLVMPRVLGRLPYGPDTVPVRSFNYVEQVKGPDHEKYLWTSASFSFASNMVKSFINNGWCVQIRGPQAGGAVKDLPIHLYDLGTATR</sequence>
<dbReference type="AlphaFoldDB" id="A0A7H4N0G2"/>
<feature type="domain" description="TssC1 N-terminal" evidence="1">
    <location>
        <begin position="1"/>
        <end position="160"/>
    </location>
</feature>
<evidence type="ECO:0000259" key="1">
    <source>
        <dbReference type="Pfam" id="PF05943"/>
    </source>
</evidence>
<dbReference type="PANTHER" id="PTHR35565">
    <property type="entry name" value="CYTOPLASMIC PROTEIN-RELATED"/>
    <property type="match status" value="1"/>
</dbReference>
<dbReference type="Pfam" id="PF05943">
    <property type="entry name" value="VipB"/>
    <property type="match status" value="1"/>
</dbReference>
<dbReference type="Proteomes" id="UP000254863">
    <property type="component" value="Unassembled WGS sequence"/>
</dbReference>
<gene>
    <name evidence="2" type="ORF">NCTC11685_00728</name>
</gene>
<proteinExistence type="predicted"/>
<dbReference type="EMBL" id="UGMS01000001">
    <property type="protein sequence ID" value="STV72924.1"/>
    <property type="molecule type" value="Genomic_DNA"/>
</dbReference>
<organism evidence="2 3">
    <name type="scientific">Klebsiella michiganensis</name>
    <dbReference type="NCBI Taxonomy" id="1134687"/>
    <lineage>
        <taxon>Bacteria</taxon>
        <taxon>Pseudomonadati</taxon>
        <taxon>Pseudomonadota</taxon>
        <taxon>Gammaproteobacteria</taxon>
        <taxon>Enterobacterales</taxon>
        <taxon>Enterobacteriaceae</taxon>
        <taxon>Klebsiella/Raoultella group</taxon>
        <taxon>Klebsiella</taxon>
    </lineage>
</organism>
<evidence type="ECO:0000313" key="3">
    <source>
        <dbReference type="Proteomes" id="UP000254863"/>
    </source>
</evidence>
<protein>
    <submittedName>
        <fullName evidence="2">EvpB/family type VI secretion protein</fullName>
    </submittedName>
</protein>
<dbReference type="PANTHER" id="PTHR35565:SF1">
    <property type="entry name" value="TYPE VI SECRETION SYSTEM CONTRACTILE SHEATH LARGE SUBUNIT"/>
    <property type="match status" value="1"/>
</dbReference>
<reference evidence="2 3" key="1">
    <citation type="submission" date="2018-06" db="EMBL/GenBank/DDBJ databases">
        <authorList>
            <consortium name="Pathogen Informatics"/>
            <person name="Doyle S."/>
        </authorList>
    </citation>
    <scope>NUCLEOTIDE SEQUENCE [LARGE SCALE GENOMIC DNA]</scope>
    <source>
        <strain evidence="2 3">NCTC11685</strain>
    </source>
</reference>